<evidence type="ECO:0000313" key="3">
    <source>
        <dbReference type="Proteomes" id="UP000244336"/>
    </source>
</evidence>
<dbReference type="Gramene" id="PUZ78070">
    <property type="protein sequence ID" value="PUZ78070"/>
    <property type="gene ID" value="GQ55_1G424100"/>
</dbReference>
<feature type="compositionally biased region" description="Polar residues" evidence="1">
    <location>
        <begin position="66"/>
        <end position="75"/>
    </location>
</feature>
<organism evidence="2 3">
    <name type="scientific">Panicum hallii var. hallii</name>
    <dbReference type="NCBI Taxonomy" id="1504633"/>
    <lineage>
        <taxon>Eukaryota</taxon>
        <taxon>Viridiplantae</taxon>
        <taxon>Streptophyta</taxon>
        <taxon>Embryophyta</taxon>
        <taxon>Tracheophyta</taxon>
        <taxon>Spermatophyta</taxon>
        <taxon>Magnoliopsida</taxon>
        <taxon>Liliopsida</taxon>
        <taxon>Poales</taxon>
        <taxon>Poaceae</taxon>
        <taxon>PACMAD clade</taxon>
        <taxon>Panicoideae</taxon>
        <taxon>Panicodae</taxon>
        <taxon>Paniceae</taxon>
        <taxon>Panicinae</taxon>
        <taxon>Panicum</taxon>
        <taxon>Panicum sect. Panicum</taxon>
    </lineage>
</organism>
<dbReference type="EMBL" id="CM009749">
    <property type="protein sequence ID" value="PUZ78070.1"/>
    <property type="molecule type" value="Genomic_DNA"/>
</dbReference>
<dbReference type="Proteomes" id="UP000244336">
    <property type="component" value="Chromosome 1"/>
</dbReference>
<accession>A0A2T7FDB2</accession>
<gene>
    <name evidence="2" type="ORF">GQ55_1G424100</name>
</gene>
<name>A0A2T7FDB2_9POAL</name>
<evidence type="ECO:0000313" key="2">
    <source>
        <dbReference type="EMBL" id="PUZ78070.1"/>
    </source>
</evidence>
<dbReference type="OrthoDB" id="580577at2759"/>
<reference evidence="2 3" key="1">
    <citation type="submission" date="2018-04" db="EMBL/GenBank/DDBJ databases">
        <title>WGS assembly of Panicum hallii var. hallii HAL2.</title>
        <authorList>
            <person name="Lovell J."/>
            <person name="Jenkins J."/>
            <person name="Lowry D."/>
            <person name="Mamidi S."/>
            <person name="Sreedasyam A."/>
            <person name="Weng X."/>
            <person name="Barry K."/>
            <person name="Bonette J."/>
            <person name="Campitelli B."/>
            <person name="Daum C."/>
            <person name="Gordon S."/>
            <person name="Gould B."/>
            <person name="Lipzen A."/>
            <person name="MacQueen A."/>
            <person name="Palacio-Mejia J."/>
            <person name="Plott C."/>
            <person name="Shakirov E."/>
            <person name="Shu S."/>
            <person name="Yoshinaga Y."/>
            <person name="Zane M."/>
            <person name="Rokhsar D."/>
            <person name="Grimwood J."/>
            <person name="Schmutz J."/>
            <person name="Juenger T."/>
        </authorList>
    </citation>
    <scope>NUCLEOTIDE SEQUENCE [LARGE SCALE GENOMIC DNA]</scope>
    <source>
        <strain evidence="3">cv. HAL2</strain>
    </source>
</reference>
<feature type="region of interest" description="Disordered" evidence="1">
    <location>
        <begin position="45"/>
        <end position="79"/>
    </location>
</feature>
<sequence length="137" mass="15169">MELGRRHAVAKILSGYQHEAKGVVSGHWPGQRKSLHRALSLCLEPPPVQRRDPAAGGLSRKRRGSTGFSPTSASQPAADGRACYITRPWCSVAPYLPGRGRWAIKKAHGLDQWPTLHLVGALVYHLPKWESGRHNLW</sequence>
<dbReference type="AlphaFoldDB" id="A0A2T7FDB2"/>
<protein>
    <submittedName>
        <fullName evidence="2">Uncharacterized protein</fullName>
    </submittedName>
</protein>
<proteinExistence type="predicted"/>
<evidence type="ECO:0000256" key="1">
    <source>
        <dbReference type="SAM" id="MobiDB-lite"/>
    </source>
</evidence>
<keyword evidence="3" id="KW-1185">Reference proteome</keyword>